<evidence type="ECO:0000256" key="3">
    <source>
        <dbReference type="ARBA" id="ARBA00022448"/>
    </source>
</evidence>
<evidence type="ECO:0000313" key="6">
    <source>
        <dbReference type="EMBL" id="SEP82743.1"/>
    </source>
</evidence>
<comment type="subcellular location">
    <subcellularLocation>
        <location evidence="1">Cell envelope</location>
    </subcellularLocation>
</comment>
<keyword evidence="3" id="KW-0813">Transport</keyword>
<dbReference type="Pfam" id="PF13416">
    <property type="entry name" value="SBP_bac_8"/>
    <property type="match status" value="1"/>
</dbReference>
<name>A0A1H9B263_9LACT</name>
<dbReference type="Proteomes" id="UP000198833">
    <property type="component" value="Unassembled WGS sequence"/>
</dbReference>
<sequence length="423" mass="46002">MKKIINLLAVFVLAVASLFSLTSVSAQEKVKVTFWHAMNGPHQEAITELVKQFNESQDQYEVVEQNQGEYDTLNQKVLGAVVSNELPTMSQLTPSNITDYAGEGILTPLDDLLTDENGFSQALMDDIYPGFMAGVKMDDQIYAIPFSKSVRLMFVNKDLLDKAGVEVPKTWDEVKALGDALKEAGVDKPAMGLENGFSMELETMARQNGATWIAEDLSSTDIASDKAVEPMQFLKDLIDQGYARTAGEDGYMSGPFSQGESALYIGSSAGIPYVLPGVEESGMTLETAEIPVYGEGEALTLFAGNDLGIFESATDEEKAGAVAFMAYLLEADNTATWATKSGYLPITKSGTDSEIWKKYLEENPYVEAATKELEYGQSQVPYVGSGEVFNELNTVIEDIVLNDADVKESLQSIEDLVKGHLGL</sequence>
<feature type="chain" id="PRO_5011554088" evidence="5">
    <location>
        <begin position="27"/>
        <end position="423"/>
    </location>
</feature>
<evidence type="ECO:0000256" key="1">
    <source>
        <dbReference type="ARBA" id="ARBA00004196"/>
    </source>
</evidence>
<dbReference type="CDD" id="cd14748">
    <property type="entry name" value="PBP2_UgpB"/>
    <property type="match status" value="1"/>
</dbReference>
<dbReference type="SUPFAM" id="SSF53850">
    <property type="entry name" value="Periplasmic binding protein-like II"/>
    <property type="match status" value="1"/>
</dbReference>
<gene>
    <name evidence="6" type="ORF">SAMN04488558_102142</name>
</gene>
<dbReference type="PANTHER" id="PTHR43649:SF31">
    <property type="entry name" value="SN-GLYCEROL-3-PHOSPHATE-BINDING PERIPLASMIC PROTEIN UGPB"/>
    <property type="match status" value="1"/>
</dbReference>
<dbReference type="InterPro" id="IPR050490">
    <property type="entry name" value="Bact_solute-bd_prot1"/>
</dbReference>
<protein>
    <submittedName>
        <fullName evidence="6">Multiple sugar transport system substrate-binding protein</fullName>
    </submittedName>
</protein>
<evidence type="ECO:0000256" key="4">
    <source>
        <dbReference type="ARBA" id="ARBA00022729"/>
    </source>
</evidence>
<keyword evidence="4 5" id="KW-0732">Signal</keyword>
<keyword evidence="6" id="KW-0762">Sugar transport</keyword>
<dbReference type="InterPro" id="IPR006059">
    <property type="entry name" value="SBP"/>
</dbReference>
<dbReference type="STRING" id="89093.SAMN04488558_102142"/>
<evidence type="ECO:0000313" key="7">
    <source>
        <dbReference type="Proteomes" id="UP000198833"/>
    </source>
</evidence>
<keyword evidence="7" id="KW-1185">Reference proteome</keyword>
<evidence type="ECO:0000256" key="5">
    <source>
        <dbReference type="SAM" id="SignalP"/>
    </source>
</evidence>
<feature type="signal peptide" evidence="5">
    <location>
        <begin position="1"/>
        <end position="26"/>
    </location>
</feature>
<dbReference type="RefSeq" id="WP_092570586.1">
    <property type="nucleotide sequence ID" value="NZ_CP149446.1"/>
</dbReference>
<reference evidence="6 7" key="1">
    <citation type="submission" date="2016-10" db="EMBL/GenBank/DDBJ databases">
        <authorList>
            <person name="de Groot N.N."/>
        </authorList>
    </citation>
    <scope>NUCLEOTIDE SEQUENCE [LARGE SCALE GENOMIC DNA]</scope>
    <source>
        <strain evidence="6 7">DSM 15695</strain>
    </source>
</reference>
<dbReference type="PANTHER" id="PTHR43649">
    <property type="entry name" value="ARABINOSE-BINDING PROTEIN-RELATED"/>
    <property type="match status" value="1"/>
</dbReference>
<proteinExistence type="inferred from homology"/>
<dbReference type="Gene3D" id="3.40.190.10">
    <property type="entry name" value="Periplasmic binding protein-like II"/>
    <property type="match status" value="2"/>
</dbReference>
<dbReference type="GO" id="GO:0030313">
    <property type="term" value="C:cell envelope"/>
    <property type="evidence" value="ECO:0007669"/>
    <property type="project" value="UniProtKB-SubCell"/>
</dbReference>
<evidence type="ECO:0000256" key="2">
    <source>
        <dbReference type="ARBA" id="ARBA00008520"/>
    </source>
</evidence>
<dbReference type="EMBL" id="FOEN01000002">
    <property type="protein sequence ID" value="SEP82743.1"/>
    <property type="molecule type" value="Genomic_DNA"/>
</dbReference>
<organism evidence="6 7">
    <name type="scientific">Ignavigranum ruoffiae</name>
    <dbReference type="NCBI Taxonomy" id="89093"/>
    <lineage>
        <taxon>Bacteria</taxon>
        <taxon>Bacillati</taxon>
        <taxon>Bacillota</taxon>
        <taxon>Bacilli</taxon>
        <taxon>Lactobacillales</taxon>
        <taxon>Aerococcaceae</taxon>
        <taxon>Ignavigranum</taxon>
    </lineage>
</organism>
<accession>A0A1H9B263</accession>
<dbReference type="OrthoDB" id="9763054at2"/>
<comment type="similarity">
    <text evidence="2">Belongs to the bacterial solute-binding protein 1 family.</text>
</comment>
<dbReference type="AlphaFoldDB" id="A0A1H9B263"/>